<organism evidence="1">
    <name type="scientific">Xenopus laevis</name>
    <name type="common">African clawed frog</name>
    <dbReference type="NCBI Taxonomy" id="8355"/>
    <lineage>
        <taxon>Eukaryota</taxon>
        <taxon>Metazoa</taxon>
        <taxon>Chordata</taxon>
        <taxon>Craniata</taxon>
        <taxon>Vertebrata</taxon>
        <taxon>Euteleostomi</taxon>
        <taxon>Amphibia</taxon>
        <taxon>Batrachia</taxon>
        <taxon>Anura</taxon>
        <taxon>Pipoidea</taxon>
        <taxon>Pipidae</taxon>
        <taxon>Xenopodinae</taxon>
        <taxon>Xenopus</taxon>
        <taxon>Xenopus</taxon>
    </lineage>
</organism>
<name>A0A974BP51_XENLA</name>
<reference evidence="1" key="1">
    <citation type="submission" date="2016-05" db="EMBL/GenBank/DDBJ databases">
        <title>WGS assembly of Xenopus laevis.</title>
        <authorList>
            <person name="Session A."/>
            <person name="Uno Y."/>
            <person name="Kwon T."/>
            <person name="Chapman J."/>
            <person name="Toyoda A."/>
            <person name="Takahashi S."/>
            <person name="Fukui A."/>
            <person name="Hikosaka A."/>
            <person name="Putnam N."/>
            <person name="Stites J."/>
            <person name="Van Heeringen S."/>
            <person name="Quigley I."/>
            <person name="Heinz S."/>
            <person name="Hellsten U."/>
            <person name="Lyons J."/>
            <person name="Suzuki A."/>
            <person name="Kondo M."/>
            <person name="Ogino H."/>
            <person name="Ochi H."/>
            <person name="Bogdanovic O."/>
            <person name="Lister R."/>
            <person name="Georgiou G."/>
            <person name="Paranjpe S."/>
            <person name="Van Kruijsbergen I."/>
            <person name="Mozaffari S."/>
            <person name="Shu S."/>
            <person name="Schmutz J."/>
            <person name="Jenkins J."/>
            <person name="Grimwood J."/>
            <person name="Carlson J."/>
            <person name="Mitros T."/>
            <person name="Simakov O."/>
            <person name="Heald R."/>
            <person name="Miller K."/>
            <person name="Haudenschild C."/>
            <person name="Kuroki Y."/>
            <person name="Tanaka T."/>
            <person name="Michiue T."/>
            <person name="Watanabe M."/>
            <person name="Kinoshita T."/>
            <person name="Ohta Y."/>
            <person name="Mawaribuchi S."/>
            <person name="Suzuki Y."/>
            <person name="Haramoto Y."/>
            <person name="Yamamoto T."/>
            <person name="Takagi C."/>
            <person name="Kitzman J."/>
            <person name="Shendure J."/>
            <person name="Nakayama T."/>
            <person name="Izutsu Y."/>
            <person name="Robert J."/>
            <person name="Dichmann D."/>
            <person name="Flajnik M."/>
            <person name="Houston D."/>
            <person name="Marcotte E."/>
            <person name="Wallingford J."/>
            <person name="Ito Y."/>
            <person name="Asashima M."/>
            <person name="Ueno N."/>
            <person name="Matsuda Y."/>
            <person name="Jan Veenstra G."/>
            <person name="Fujiyama A."/>
            <person name="Harland R."/>
            <person name="Taira M."/>
            <person name="Rokhsar D.S."/>
        </authorList>
    </citation>
    <scope>NUCLEOTIDE SEQUENCE</scope>
    <source>
        <strain evidence="1">J</strain>
        <tissue evidence="1">Blood</tissue>
    </source>
</reference>
<dbReference type="Proteomes" id="UP000694892">
    <property type="component" value="Unassembled WGS sequence"/>
</dbReference>
<evidence type="ECO:0000313" key="1">
    <source>
        <dbReference type="EMBL" id="OCT55680.1"/>
    </source>
</evidence>
<gene>
    <name evidence="1" type="ORF">XELAEV_18000160mg</name>
</gene>
<accession>A0A974BP51</accession>
<protein>
    <submittedName>
        <fullName evidence="1">Uncharacterized protein</fullName>
    </submittedName>
</protein>
<dbReference type="EMBL" id="KV477689">
    <property type="protein sequence ID" value="OCT55680.1"/>
    <property type="molecule type" value="Genomic_DNA"/>
</dbReference>
<sequence>MALYSGLFPTINRPILYKLLQYIKKKCVFRTWLFNILPSCCCCYTSTLFTEDVSCSAINVLTVTWI</sequence>
<proteinExistence type="predicted"/>
<dbReference type="AlphaFoldDB" id="A0A974BP51"/>